<evidence type="ECO:0000256" key="3">
    <source>
        <dbReference type="ARBA" id="ARBA00011738"/>
    </source>
</evidence>
<dbReference type="Gene3D" id="3.40.640.10">
    <property type="entry name" value="Type I PLP-dependent aspartate aminotransferase-like (Major domain)"/>
    <property type="match status" value="1"/>
</dbReference>
<sequence>MHFNAIGRVSSDPILGLMSSYSKDNNPNKFDLGVGVYKNNQGFTPILHSVKLAEQRLVETQITKTYISSHGNRTFGALISQLVLNTNSALIHDRRVSVTQTPGGTGALRLSADFINHNLKGCNVWLSNPTWPIHETIFAKAGLTVNHYQYVSTHNRLDITAMLATLATIPKGDVVLLQACCHNPTGFDLSQNNWRQVLQIVRKRQLLPLIDFAYQGFGDGVEQDAWAVRLFAEELPEVLITSSCSKNFSLYSDRVGALIVCSADAKKLSNVRSQLANIACNLWATPPDHGASVVATILADTKLKQVWSNEVEAMRLRIIQLRSELVKALALHGLVEQFAHIDTQRGMFSYTGLSAEQVKQLRKKYSVYMVSSGRVNIAGIDATRLTILAQAIADVSNCSK</sequence>
<dbReference type="InterPro" id="IPR015422">
    <property type="entry name" value="PyrdxlP-dep_Trfase_small"/>
</dbReference>
<dbReference type="PANTHER" id="PTHR11879">
    <property type="entry name" value="ASPARTATE AMINOTRANSFERASE"/>
    <property type="match status" value="1"/>
</dbReference>
<accession>A0ABX5R920</accession>
<dbReference type="RefSeq" id="WP_129211565.1">
    <property type="nucleotide sequence ID" value="NZ_CP026512.1"/>
</dbReference>
<organism evidence="8 9">
    <name type="scientific">Candidatus Pseudomonas adelgestsugas</name>
    <dbReference type="NCBI Taxonomy" id="1302376"/>
    <lineage>
        <taxon>Bacteria</taxon>
        <taxon>Pseudomonadati</taxon>
        <taxon>Pseudomonadota</taxon>
        <taxon>Gammaproteobacteria</taxon>
        <taxon>Pseudomonadales</taxon>
        <taxon>Pseudomonadaceae</taxon>
        <taxon>Pseudomonas</taxon>
    </lineage>
</organism>
<evidence type="ECO:0000313" key="8">
    <source>
        <dbReference type="EMBL" id="QAX82142.1"/>
    </source>
</evidence>
<evidence type="ECO:0000256" key="2">
    <source>
        <dbReference type="ARBA" id="ARBA00007441"/>
    </source>
</evidence>
<evidence type="ECO:0000256" key="6">
    <source>
        <dbReference type="ARBA" id="ARBA00022898"/>
    </source>
</evidence>
<feature type="domain" description="Aminotransferase class I/classII large" evidence="7">
    <location>
        <begin position="28"/>
        <end position="392"/>
    </location>
</feature>
<dbReference type="InterPro" id="IPR015424">
    <property type="entry name" value="PyrdxlP-dep_Trfase"/>
</dbReference>
<keyword evidence="4 8" id="KW-0032">Aminotransferase</keyword>
<gene>
    <name evidence="8" type="primary">aspC</name>
    <name evidence="8" type="ORF">C3B55_00831</name>
</gene>
<reference evidence="8 9" key="1">
    <citation type="journal article" date="2018" name="Genome Biol. Evol.">
        <title>Partnering With a Pest: Genomes of Hemlock Woolly Adelgid Symbionts Reveal Atypical Nutritional Provisioning Patterns in Dual-Obligate Bacteria.</title>
        <authorList>
            <person name="Weglarz K.M."/>
            <person name="Havill N.P."/>
            <person name="Burke G.R."/>
            <person name="von Dohlen C.D."/>
        </authorList>
    </citation>
    <scope>NUCLEOTIDE SEQUENCE [LARGE SCALE GENOMIC DNA]</scope>
    <source>
        <strain evidence="8 9">HWA_ENA</strain>
    </source>
</reference>
<dbReference type="PRINTS" id="PR00799">
    <property type="entry name" value="TRANSAMINASE"/>
</dbReference>
<dbReference type="EC" id="2.6.1.1" evidence="8"/>
<dbReference type="GO" id="GO:0004069">
    <property type="term" value="F:L-aspartate:2-oxoglutarate aminotransferase activity"/>
    <property type="evidence" value="ECO:0007669"/>
    <property type="project" value="UniProtKB-EC"/>
</dbReference>
<name>A0ABX5R920_9PSED</name>
<protein>
    <submittedName>
        <fullName evidence="8">Aspartate aminotransferase</fullName>
        <ecNumber evidence="8">2.6.1.1</ecNumber>
    </submittedName>
</protein>
<dbReference type="PANTHER" id="PTHR11879:SF22">
    <property type="entry name" value="ASPARTATE AMINOTRANSFERASE, MITOCHONDRIAL"/>
    <property type="match status" value="1"/>
</dbReference>
<proteinExistence type="inferred from homology"/>
<dbReference type="InterPro" id="IPR000796">
    <property type="entry name" value="Asp_trans"/>
</dbReference>
<dbReference type="NCBIfam" id="NF006719">
    <property type="entry name" value="PRK09257.1"/>
    <property type="match status" value="1"/>
</dbReference>
<dbReference type="Pfam" id="PF00155">
    <property type="entry name" value="Aminotran_1_2"/>
    <property type="match status" value="1"/>
</dbReference>
<dbReference type="EMBL" id="CP026512">
    <property type="protein sequence ID" value="QAX82142.1"/>
    <property type="molecule type" value="Genomic_DNA"/>
</dbReference>
<keyword evidence="5 8" id="KW-0808">Transferase</keyword>
<evidence type="ECO:0000256" key="5">
    <source>
        <dbReference type="ARBA" id="ARBA00022679"/>
    </source>
</evidence>
<evidence type="ECO:0000256" key="1">
    <source>
        <dbReference type="ARBA" id="ARBA00001933"/>
    </source>
</evidence>
<comment type="subunit">
    <text evidence="3">Homodimer.</text>
</comment>
<evidence type="ECO:0000313" key="9">
    <source>
        <dbReference type="Proteomes" id="UP000288953"/>
    </source>
</evidence>
<keyword evidence="6" id="KW-0663">Pyridoxal phosphate</keyword>
<evidence type="ECO:0000259" key="7">
    <source>
        <dbReference type="Pfam" id="PF00155"/>
    </source>
</evidence>
<dbReference type="InterPro" id="IPR015421">
    <property type="entry name" value="PyrdxlP-dep_Trfase_major"/>
</dbReference>
<keyword evidence="9" id="KW-1185">Reference proteome</keyword>
<comment type="similarity">
    <text evidence="2">Belongs to the class-I pyridoxal-phosphate-dependent aminotransferase family.</text>
</comment>
<comment type="cofactor">
    <cofactor evidence="1">
        <name>pyridoxal 5'-phosphate</name>
        <dbReference type="ChEBI" id="CHEBI:597326"/>
    </cofactor>
</comment>
<dbReference type="CDD" id="cd00609">
    <property type="entry name" value="AAT_like"/>
    <property type="match status" value="1"/>
</dbReference>
<dbReference type="Gene3D" id="3.90.1150.10">
    <property type="entry name" value="Aspartate Aminotransferase, domain 1"/>
    <property type="match status" value="1"/>
</dbReference>
<evidence type="ECO:0000256" key="4">
    <source>
        <dbReference type="ARBA" id="ARBA00022576"/>
    </source>
</evidence>
<dbReference type="InterPro" id="IPR004839">
    <property type="entry name" value="Aminotransferase_I/II_large"/>
</dbReference>
<dbReference type="SUPFAM" id="SSF53383">
    <property type="entry name" value="PLP-dependent transferases"/>
    <property type="match status" value="1"/>
</dbReference>
<dbReference type="Proteomes" id="UP000288953">
    <property type="component" value="Chromosome"/>
</dbReference>